<evidence type="ECO:0000313" key="2">
    <source>
        <dbReference type="EMBL" id="TJZ56772.1"/>
    </source>
</evidence>
<dbReference type="InterPro" id="IPR011944">
    <property type="entry name" value="Steroid_delta5-4_isomerase"/>
</dbReference>
<accession>A0A4U0NRZ8</accession>
<comment type="caution">
    <text evidence="2">The sequence shown here is derived from an EMBL/GenBank/DDBJ whole genome shotgun (WGS) entry which is preliminary data.</text>
</comment>
<dbReference type="RefSeq" id="WP_136738378.1">
    <property type="nucleotide sequence ID" value="NZ_SUMB01000002.1"/>
</dbReference>
<dbReference type="OrthoDB" id="2887901at2"/>
<dbReference type="Pfam" id="PF14534">
    <property type="entry name" value="DUF4440"/>
    <property type="match status" value="1"/>
</dbReference>
<dbReference type="Proteomes" id="UP000308697">
    <property type="component" value="Unassembled WGS sequence"/>
</dbReference>
<dbReference type="Gene3D" id="3.10.450.50">
    <property type="match status" value="1"/>
</dbReference>
<dbReference type="SUPFAM" id="SSF54427">
    <property type="entry name" value="NTF2-like"/>
    <property type="match status" value="1"/>
</dbReference>
<keyword evidence="3" id="KW-1185">Reference proteome</keyword>
<dbReference type="AlphaFoldDB" id="A0A4U0NRZ8"/>
<dbReference type="InterPro" id="IPR027843">
    <property type="entry name" value="DUF4440"/>
</dbReference>
<reference evidence="2 3" key="1">
    <citation type="submission" date="2019-04" db="EMBL/GenBank/DDBJ databases">
        <title>Streptomyces piniterrae sp. nov., a heliquinomycin-producing actinomycete isolated from rhizosphere soil of Pinus yunnanensis.</title>
        <authorList>
            <person name="Zhuang X."/>
            <person name="Zhao J."/>
        </authorList>
    </citation>
    <scope>NUCLEOTIDE SEQUENCE [LARGE SCALE GENOMIC DNA]</scope>
    <source>
        <strain evidence="3">jys28</strain>
    </source>
</reference>
<proteinExistence type="predicted"/>
<name>A0A4U0NRZ8_9ACTN</name>
<gene>
    <name evidence="2" type="ORF">FCH28_04350</name>
</gene>
<sequence length="149" mass="16783">MPIAHDTDAVTSVLNELVAAWERHDADAYGELFTEDATYITYVGTLYQGRRDIVDSHRTLFTSFLKGTRLADEVLDIRFYGPDTAIATGRGDTYKGKRPHKLTKIQTYTLVRQADGKWRIAAFHNTKRKPLMESISNRLAPGLIPAAEK</sequence>
<dbReference type="NCBIfam" id="TIGR02246">
    <property type="entry name" value="SgcJ/EcaC family oxidoreductase"/>
    <property type="match status" value="1"/>
</dbReference>
<dbReference type="EMBL" id="SUMB01000002">
    <property type="protein sequence ID" value="TJZ56772.1"/>
    <property type="molecule type" value="Genomic_DNA"/>
</dbReference>
<feature type="domain" description="DUF4440" evidence="1">
    <location>
        <begin position="11"/>
        <end position="120"/>
    </location>
</feature>
<organism evidence="2 3">
    <name type="scientific">Streptomyces piniterrae</name>
    <dbReference type="NCBI Taxonomy" id="2571125"/>
    <lineage>
        <taxon>Bacteria</taxon>
        <taxon>Bacillati</taxon>
        <taxon>Actinomycetota</taxon>
        <taxon>Actinomycetes</taxon>
        <taxon>Kitasatosporales</taxon>
        <taxon>Streptomycetaceae</taxon>
        <taxon>Streptomyces</taxon>
    </lineage>
</organism>
<evidence type="ECO:0000259" key="1">
    <source>
        <dbReference type="Pfam" id="PF14534"/>
    </source>
</evidence>
<protein>
    <submittedName>
        <fullName evidence="2">SgcJ/EcaC family oxidoreductase</fullName>
    </submittedName>
</protein>
<evidence type="ECO:0000313" key="3">
    <source>
        <dbReference type="Proteomes" id="UP000308697"/>
    </source>
</evidence>
<dbReference type="InterPro" id="IPR032710">
    <property type="entry name" value="NTF2-like_dom_sf"/>
</dbReference>